<feature type="chain" id="PRO_5005222847" description="SCP domain-containing protein" evidence="1">
    <location>
        <begin position="18"/>
        <end position="169"/>
    </location>
</feature>
<dbReference type="AlphaFoldDB" id="A0A0H5QVP8"/>
<evidence type="ECO:0000259" key="2">
    <source>
        <dbReference type="SMART" id="SM00198"/>
    </source>
</evidence>
<accession>A0A0H5QVP8</accession>
<sequence>MKVLIVASLTLAAIVVADLSDSEKRDLLAISNRVRSLVSKPDPNANVTGASRMMAIQWSEELSLSALSWASRCPEHHQLNSIRGENIAFVTPPNTMSYTGLLWYWYHHEGQQYDYRANTCEKDQECGHYLQTVNQAVTKMGCAMVNCSNLIVLNENPGSILVCQYDVKT</sequence>
<dbReference type="PANTHER" id="PTHR10334">
    <property type="entry name" value="CYSTEINE-RICH SECRETORY PROTEIN-RELATED"/>
    <property type="match status" value="1"/>
</dbReference>
<dbReference type="EMBL" id="HACM01005355">
    <property type="protein sequence ID" value="CRZ05797.1"/>
    <property type="molecule type" value="Transcribed_RNA"/>
</dbReference>
<feature type="domain" description="SCP" evidence="2">
    <location>
        <begin position="22"/>
        <end position="168"/>
    </location>
</feature>
<evidence type="ECO:0000313" key="3">
    <source>
        <dbReference type="EMBL" id="CRZ05797.1"/>
    </source>
</evidence>
<evidence type="ECO:0000256" key="1">
    <source>
        <dbReference type="SAM" id="SignalP"/>
    </source>
</evidence>
<feature type="signal peptide" evidence="1">
    <location>
        <begin position="1"/>
        <end position="17"/>
    </location>
</feature>
<dbReference type="PRINTS" id="PR00837">
    <property type="entry name" value="V5TPXLIKE"/>
</dbReference>
<dbReference type="SMART" id="SM00198">
    <property type="entry name" value="SCP"/>
    <property type="match status" value="1"/>
</dbReference>
<name>A0A0H5QVP8_9EUKA</name>
<dbReference type="InterPro" id="IPR001283">
    <property type="entry name" value="CRISP-related"/>
</dbReference>
<dbReference type="SUPFAM" id="SSF55797">
    <property type="entry name" value="PR-1-like"/>
    <property type="match status" value="1"/>
</dbReference>
<feature type="non-terminal residue" evidence="3">
    <location>
        <position position="169"/>
    </location>
</feature>
<keyword evidence="1" id="KW-0732">Signal</keyword>
<dbReference type="Gene3D" id="3.40.33.10">
    <property type="entry name" value="CAP"/>
    <property type="match status" value="1"/>
</dbReference>
<protein>
    <recommendedName>
        <fullName evidence="2">SCP domain-containing protein</fullName>
    </recommendedName>
</protein>
<dbReference type="Pfam" id="PF00188">
    <property type="entry name" value="CAP"/>
    <property type="match status" value="1"/>
</dbReference>
<dbReference type="InterPro" id="IPR014044">
    <property type="entry name" value="CAP_dom"/>
</dbReference>
<proteinExistence type="predicted"/>
<dbReference type="InterPro" id="IPR035940">
    <property type="entry name" value="CAP_sf"/>
</dbReference>
<organism evidence="3">
    <name type="scientific">Spongospora subterranea</name>
    <dbReference type="NCBI Taxonomy" id="70186"/>
    <lineage>
        <taxon>Eukaryota</taxon>
        <taxon>Sar</taxon>
        <taxon>Rhizaria</taxon>
        <taxon>Endomyxa</taxon>
        <taxon>Phytomyxea</taxon>
        <taxon>Plasmodiophorida</taxon>
        <taxon>Plasmodiophoridae</taxon>
        <taxon>Spongospora</taxon>
    </lineage>
</organism>
<reference evidence="3" key="1">
    <citation type="submission" date="2015-04" db="EMBL/GenBank/DDBJ databases">
        <title>The genome sequence of the plant pathogenic Rhizarian Plasmodiophora brassicae reveals insights in its biotrophic life cycle and the origin of chitin synthesis.</title>
        <authorList>
            <person name="Schwelm A."/>
            <person name="Fogelqvist J."/>
            <person name="Knaust A."/>
            <person name="Julke S."/>
            <person name="Lilja T."/>
            <person name="Dhandapani V."/>
            <person name="Bonilla-Rosso G."/>
            <person name="Karlsson M."/>
            <person name="Shevchenko A."/>
            <person name="Choi S.R."/>
            <person name="Kim H.G."/>
            <person name="Park J.Y."/>
            <person name="Lim Y.P."/>
            <person name="Ludwig-Muller J."/>
            <person name="Dixelius C."/>
        </authorList>
    </citation>
    <scope>NUCLEOTIDE SEQUENCE</scope>
    <source>
        <tissue evidence="3">Potato root galls</tissue>
    </source>
</reference>